<evidence type="ECO:0000256" key="3">
    <source>
        <dbReference type="ARBA" id="ARBA00023082"/>
    </source>
</evidence>
<evidence type="ECO:0000259" key="7">
    <source>
        <dbReference type="Pfam" id="PF08281"/>
    </source>
</evidence>
<reference evidence="8 9" key="1">
    <citation type="submission" date="2017-09" db="EMBL/GenBank/DDBJ databases">
        <title>Depth-based differentiation of microbial function through sediment-hosted aquifers and enrichment of novel symbionts in the deep terrestrial subsurface.</title>
        <authorList>
            <person name="Probst A.J."/>
            <person name="Ladd B."/>
            <person name="Jarett J.K."/>
            <person name="Geller-Mcgrath D.E."/>
            <person name="Sieber C.M."/>
            <person name="Emerson J.B."/>
            <person name="Anantharaman K."/>
            <person name="Thomas B.C."/>
            <person name="Malmstrom R."/>
            <person name="Stieglmeier M."/>
            <person name="Klingl A."/>
            <person name="Woyke T."/>
            <person name="Ryan C.M."/>
            <person name="Banfield J.F."/>
        </authorList>
    </citation>
    <scope>NUCLEOTIDE SEQUENCE [LARGE SCALE GENOMIC DNA]</scope>
    <source>
        <strain evidence="8">CG10_big_fil_rev_8_21_14_0_10_45_14</strain>
    </source>
</reference>
<keyword evidence="5" id="KW-0804">Transcription</keyword>
<dbReference type="InterPro" id="IPR039425">
    <property type="entry name" value="RNA_pol_sigma-70-like"/>
</dbReference>
<dbReference type="Proteomes" id="UP000230833">
    <property type="component" value="Unassembled WGS sequence"/>
</dbReference>
<dbReference type="PANTHER" id="PTHR43133">
    <property type="entry name" value="RNA POLYMERASE ECF-TYPE SIGMA FACTO"/>
    <property type="match status" value="1"/>
</dbReference>
<dbReference type="Pfam" id="PF04542">
    <property type="entry name" value="Sigma70_r2"/>
    <property type="match status" value="1"/>
</dbReference>
<evidence type="ECO:0000256" key="1">
    <source>
        <dbReference type="ARBA" id="ARBA00010641"/>
    </source>
</evidence>
<dbReference type="InterPro" id="IPR013324">
    <property type="entry name" value="RNA_pol_sigma_r3/r4-like"/>
</dbReference>
<comment type="similarity">
    <text evidence="1">Belongs to the sigma-70 factor family. ECF subfamily.</text>
</comment>
<accession>A0A2H0RJG4</accession>
<evidence type="ECO:0000256" key="5">
    <source>
        <dbReference type="ARBA" id="ARBA00023163"/>
    </source>
</evidence>
<evidence type="ECO:0008006" key="10">
    <source>
        <dbReference type="Google" id="ProtNLM"/>
    </source>
</evidence>
<feature type="domain" description="RNA polymerase sigma factor 70 region 4 type 2" evidence="7">
    <location>
        <begin position="153"/>
        <end position="203"/>
    </location>
</feature>
<evidence type="ECO:0000313" key="9">
    <source>
        <dbReference type="Proteomes" id="UP000230833"/>
    </source>
</evidence>
<sequence length="214" mass="24677">MENNKDKHTISKEINSYASAGFLEVVGGCDKMEDEAILTLSFDNPDYFAELVRRYEAPFLRRAERILHDRIAAEDVVQDTFTKIYIHGRSFKKQAGASFKSWAYRILFTTSLSRYRREQRIKGGRIDVEPEIAELIAEEGVVDLYEAKERVDLVDRILQKLPTPLARALELAYREELSGEEIAEQEGISHEAVRARIHRAKKKFREELNDEGKG</sequence>
<evidence type="ECO:0000313" key="8">
    <source>
        <dbReference type="EMBL" id="PIR46633.1"/>
    </source>
</evidence>
<dbReference type="AlphaFoldDB" id="A0A2H0RJG4"/>
<dbReference type="Pfam" id="PF08281">
    <property type="entry name" value="Sigma70_r4_2"/>
    <property type="match status" value="1"/>
</dbReference>
<dbReference type="InterPro" id="IPR013249">
    <property type="entry name" value="RNA_pol_sigma70_r4_t2"/>
</dbReference>
<gene>
    <name evidence="8" type="ORF">COV07_03120</name>
</gene>
<evidence type="ECO:0000256" key="2">
    <source>
        <dbReference type="ARBA" id="ARBA00023015"/>
    </source>
</evidence>
<dbReference type="GO" id="GO:0016987">
    <property type="term" value="F:sigma factor activity"/>
    <property type="evidence" value="ECO:0007669"/>
    <property type="project" value="UniProtKB-KW"/>
</dbReference>
<feature type="domain" description="RNA polymerase sigma-70 region 2" evidence="6">
    <location>
        <begin position="51"/>
        <end position="120"/>
    </location>
</feature>
<dbReference type="PANTHER" id="PTHR43133:SF8">
    <property type="entry name" value="RNA POLYMERASE SIGMA FACTOR HI_1459-RELATED"/>
    <property type="match status" value="1"/>
</dbReference>
<name>A0A2H0RJG4_9BACT</name>
<proteinExistence type="inferred from homology"/>
<dbReference type="InterPro" id="IPR007627">
    <property type="entry name" value="RNA_pol_sigma70_r2"/>
</dbReference>
<keyword evidence="2" id="KW-0805">Transcription regulation</keyword>
<protein>
    <recommendedName>
        <fullName evidence="10">RNA polymerase subunit sigma-24</fullName>
    </recommendedName>
</protein>
<keyword evidence="4" id="KW-0238">DNA-binding</keyword>
<dbReference type="EMBL" id="PCYL01000033">
    <property type="protein sequence ID" value="PIR46633.1"/>
    <property type="molecule type" value="Genomic_DNA"/>
</dbReference>
<dbReference type="GO" id="GO:0003677">
    <property type="term" value="F:DNA binding"/>
    <property type="evidence" value="ECO:0007669"/>
    <property type="project" value="UniProtKB-KW"/>
</dbReference>
<evidence type="ECO:0000259" key="6">
    <source>
        <dbReference type="Pfam" id="PF04542"/>
    </source>
</evidence>
<dbReference type="InterPro" id="IPR036388">
    <property type="entry name" value="WH-like_DNA-bd_sf"/>
</dbReference>
<dbReference type="NCBIfam" id="TIGR02937">
    <property type="entry name" value="sigma70-ECF"/>
    <property type="match status" value="1"/>
</dbReference>
<dbReference type="GO" id="GO:0006352">
    <property type="term" value="P:DNA-templated transcription initiation"/>
    <property type="evidence" value="ECO:0007669"/>
    <property type="project" value="InterPro"/>
</dbReference>
<dbReference type="Gene3D" id="1.10.10.10">
    <property type="entry name" value="Winged helix-like DNA-binding domain superfamily/Winged helix DNA-binding domain"/>
    <property type="match status" value="1"/>
</dbReference>
<dbReference type="InterPro" id="IPR014284">
    <property type="entry name" value="RNA_pol_sigma-70_dom"/>
</dbReference>
<dbReference type="InterPro" id="IPR013325">
    <property type="entry name" value="RNA_pol_sigma_r2"/>
</dbReference>
<dbReference type="CDD" id="cd06171">
    <property type="entry name" value="Sigma70_r4"/>
    <property type="match status" value="1"/>
</dbReference>
<dbReference type="Gene3D" id="1.10.1740.10">
    <property type="match status" value="1"/>
</dbReference>
<dbReference type="SUPFAM" id="SSF88946">
    <property type="entry name" value="Sigma2 domain of RNA polymerase sigma factors"/>
    <property type="match status" value="1"/>
</dbReference>
<comment type="caution">
    <text evidence="8">The sequence shown here is derived from an EMBL/GenBank/DDBJ whole genome shotgun (WGS) entry which is preliminary data.</text>
</comment>
<keyword evidence="3" id="KW-0731">Sigma factor</keyword>
<dbReference type="SUPFAM" id="SSF88659">
    <property type="entry name" value="Sigma3 and sigma4 domains of RNA polymerase sigma factors"/>
    <property type="match status" value="1"/>
</dbReference>
<organism evidence="8 9">
    <name type="scientific">Candidatus Vogelbacteria bacterium CG10_big_fil_rev_8_21_14_0_10_45_14</name>
    <dbReference type="NCBI Taxonomy" id="1975042"/>
    <lineage>
        <taxon>Bacteria</taxon>
        <taxon>Candidatus Vogeliibacteriota</taxon>
    </lineage>
</organism>
<evidence type="ECO:0000256" key="4">
    <source>
        <dbReference type="ARBA" id="ARBA00023125"/>
    </source>
</evidence>